<keyword evidence="1" id="KW-0472">Membrane</keyword>
<name>L8E8V3_HUMAN</name>
<accession>L8E8V3</accession>
<proteinExistence type="predicted"/>
<gene>
    <name evidence="2" type="primary">UBA6</name>
</gene>
<dbReference type="PeptideAtlas" id="L8E8V3"/>
<dbReference type="OrthoDB" id="10252231at2759"/>
<organism evidence="2">
    <name type="scientific">Homo sapiens</name>
    <name type="common">Human</name>
    <dbReference type="NCBI Taxonomy" id="9606"/>
    <lineage>
        <taxon>Eukaryota</taxon>
        <taxon>Metazoa</taxon>
        <taxon>Chordata</taxon>
        <taxon>Craniata</taxon>
        <taxon>Vertebrata</taxon>
        <taxon>Euteleostomi</taxon>
        <taxon>Mammalia</taxon>
        <taxon>Eutheria</taxon>
        <taxon>Euarchontoglires</taxon>
        <taxon>Primates</taxon>
        <taxon>Haplorrhini</taxon>
        <taxon>Catarrhini</taxon>
        <taxon>Hominidae</taxon>
        <taxon>Homo</taxon>
    </lineage>
</organism>
<evidence type="ECO:0000256" key="1">
    <source>
        <dbReference type="SAM" id="Phobius"/>
    </source>
</evidence>
<evidence type="ECO:0000313" key="2">
    <source>
        <dbReference type="EMBL" id="CCQ43589.1"/>
    </source>
</evidence>
<keyword evidence="1" id="KW-0812">Transmembrane</keyword>
<keyword evidence="1" id="KW-1133">Transmembrane helix</keyword>
<dbReference type="AlphaFoldDB" id="L8E8V3"/>
<sequence>MDLAILLFIDSKTYNLNAFSEKKKIRVELLRIRVKYPLIICVHFALCHNFVFLLRNIYFSKTHIYSKIHKI</sequence>
<feature type="transmembrane region" description="Helical" evidence="1">
    <location>
        <begin position="36"/>
        <end position="58"/>
    </location>
</feature>
<reference evidence="2" key="1">
    <citation type="journal article" date="2013" name="PLoS ONE">
        <title>Direct detection of alternative open reading frames translation products in human significantly expands the proteome.</title>
        <authorList>
            <person name="Vanderperre B."/>
            <person name="Lucier J.-F."/>
            <person name="Motard J."/>
            <person name="Tremblay G."/>
            <person name="Vanderperre S."/>
            <person name="Wisztorski M."/>
            <person name="Salzet M."/>
            <person name="Boisvert F.-M."/>
            <person name="Roucou X."/>
        </authorList>
    </citation>
    <scope>NUCLEOTIDE SEQUENCE</scope>
</reference>
<protein>
    <submittedName>
        <fullName evidence="2">Alternative protein UBA6</fullName>
    </submittedName>
</protein>
<dbReference type="ChiTaRS" id="UBA6">
    <property type="organism name" value="human"/>
</dbReference>
<dbReference type="EMBL" id="HF584092">
    <property type="protein sequence ID" value="CCQ43589.1"/>
    <property type="molecule type" value="Genomic_DNA"/>
</dbReference>